<dbReference type="EMBL" id="PDNU01000037">
    <property type="protein sequence ID" value="PHK93729.1"/>
    <property type="molecule type" value="Genomic_DNA"/>
</dbReference>
<keyword evidence="2" id="KW-1185">Reference proteome</keyword>
<protein>
    <submittedName>
        <fullName evidence="1">Uncharacterized protein</fullName>
    </submittedName>
</protein>
<evidence type="ECO:0000313" key="2">
    <source>
        <dbReference type="Proteomes" id="UP000223527"/>
    </source>
</evidence>
<organism evidence="1 2">
    <name type="scientific">Teichococcus rhizosphaerae</name>
    <dbReference type="NCBI Taxonomy" id="1335062"/>
    <lineage>
        <taxon>Bacteria</taxon>
        <taxon>Pseudomonadati</taxon>
        <taxon>Pseudomonadota</taxon>
        <taxon>Alphaproteobacteria</taxon>
        <taxon>Acetobacterales</taxon>
        <taxon>Roseomonadaceae</taxon>
        <taxon>Roseomonas</taxon>
    </lineage>
</organism>
<accession>A0A2C7A6W5</accession>
<gene>
    <name evidence="1" type="ORF">CR162_17230</name>
</gene>
<dbReference type="Proteomes" id="UP000223527">
    <property type="component" value="Unassembled WGS sequence"/>
</dbReference>
<dbReference type="OrthoDB" id="7276034at2"/>
<dbReference type="RefSeq" id="WP_099096775.1">
    <property type="nucleotide sequence ID" value="NZ_PDNU01000037.1"/>
</dbReference>
<dbReference type="AlphaFoldDB" id="A0A2C7A6W5"/>
<comment type="caution">
    <text evidence="1">The sequence shown here is derived from an EMBL/GenBank/DDBJ whole genome shotgun (WGS) entry which is preliminary data.</text>
</comment>
<sequence length="119" mass="12885">MQINRRSASEASLVQDGRELLDLTAVEAGEAEFAQLLDRLEAWLAMAGGAPRIALAYREGLLGQVEADLPLQLLVVEEDPHDDPPLRLLRRSVPAGPAALEAMLAVTERRLQAQPGRAP</sequence>
<name>A0A2C7A6W5_9PROT</name>
<evidence type="ECO:0000313" key="1">
    <source>
        <dbReference type="EMBL" id="PHK93729.1"/>
    </source>
</evidence>
<reference evidence="1 2" key="1">
    <citation type="submission" date="2017-10" db="EMBL/GenBank/DDBJ databases">
        <authorList>
            <person name="Banno H."/>
            <person name="Chua N.-H."/>
        </authorList>
    </citation>
    <scope>NUCLEOTIDE SEQUENCE [LARGE SCALE GENOMIC DNA]</scope>
    <source>
        <strain evidence="1 2">YW11</strain>
    </source>
</reference>
<proteinExistence type="predicted"/>